<dbReference type="SMART" id="SM00612">
    <property type="entry name" value="Kelch"/>
    <property type="match status" value="2"/>
</dbReference>
<keyword evidence="8" id="KW-1185">Reference proteome</keyword>
<evidence type="ECO:0000259" key="5">
    <source>
        <dbReference type="Pfam" id="PF07250"/>
    </source>
</evidence>
<feature type="domain" description="Galactose oxidase-like Early set" evidence="6">
    <location>
        <begin position="562"/>
        <end position="655"/>
    </location>
</feature>
<evidence type="ECO:0000256" key="2">
    <source>
        <dbReference type="SAM" id="MobiDB-lite"/>
    </source>
</evidence>
<keyword evidence="3" id="KW-0812">Transmembrane</keyword>
<dbReference type="InterPro" id="IPR014756">
    <property type="entry name" value="Ig_E-set"/>
</dbReference>
<gene>
    <name evidence="7" type="ORF">FKR81_02340</name>
</gene>
<dbReference type="InterPro" id="IPR037293">
    <property type="entry name" value="Gal_Oxidase_central_sf"/>
</dbReference>
<dbReference type="Gene3D" id="2.60.40.10">
    <property type="entry name" value="Immunoglobulins"/>
    <property type="match status" value="1"/>
</dbReference>
<dbReference type="Pfam" id="PF07250">
    <property type="entry name" value="Glyoxal_oxid_N"/>
    <property type="match status" value="1"/>
</dbReference>
<dbReference type="InterPro" id="IPR009880">
    <property type="entry name" value="Glyoxal_oxidase_N"/>
</dbReference>
<dbReference type="InterPro" id="IPR011043">
    <property type="entry name" value="Gal_Oxase/kelch_b-propeller"/>
</dbReference>
<evidence type="ECO:0000256" key="1">
    <source>
        <dbReference type="ARBA" id="ARBA00022729"/>
    </source>
</evidence>
<evidence type="ECO:0000259" key="6">
    <source>
        <dbReference type="Pfam" id="PF09118"/>
    </source>
</evidence>
<name>A0A563F0W8_9PSEU</name>
<reference evidence="7 8" key="1">
    <citation type="submission" date="2019-07" db="EMBL/GenBank/DDBJ databases">
        <title>Lentzea xizangensis sp. nov., isolated from Qinghai-Tibetan Plateau Soils.</title>
        <authorList>
            <person name="Huang J."/>
        </authorList>
    </citation>
    <scope>NUCLEOTIDE SEQUENCE [LARGE SCALE GENOMIC DNA]</scope>
    <source>
        <strain evidence="7 8">FXJ1.1311</strain>
    </source>
</reference>
<dbReference type="InterPro" id="IPR006652">
    <property type="entry name" value="Kelch_1"/>
</dbReference>
<dbReference type="CDD" id="cd02851">
    <property type="entry name" value="E_set_GO_C"/>
    <property type="match status" value="1"/>
</dbReference>
<feature type="region of interest" description="Disordered" evidence="2">
    <location>
        <begin position="1"/>
        <end position="21"/>
    </location>
</feature>
<organism evidence="7 8">
    <name type="scientific">Lentzea tibetensis</name>
    <dbReference type="NCBI Taxonomy" id="2591470"/>
    <lineage>
        <taxon>Bacteria</taxon>
        <taxon>Bacillati</taxon>
        <taxon>Actinomycetota</taxon>
        <taxon>Actinomycetes</taxon>
        <taxon>Pseudonocardiales</taxon>
        <taxon>Pseudonocardiaceae</taxon>
        <taxon>Lentzea</taxon>
    </lineage>
</organism>
<evidence type="ECO:0000256" key="3">
    <source>
        <dbReference type="SAM" id="Phobius"/>
    </source>
</evidence>
<feature type="domain" description="F5/8 type C" evidence="4">
    <location>
        <begin position="98"/>
        <end position="167"/>
    </location>
</feature>
<protein>
    <submittedName>
        <fullName evidence="7">DUF1929 domain-containing protein</fullName>
    </submittedName>
</protein>
<proteinExistence type="predicted"/>
<dbReference type="GO" id="GO:0005975">
    <property type="term" value="P:carbohydrate metabolic process"/>
    <property type="evidence" value="ECO:0007669"/>
    <property type="project" value="UniProtKB-ARBA"/>
</dbReference>
<evidence type="ECO:0000313" key="8">
    <source>
        <dbReference type="Proteomes" id="UP000316639"/>
    </source>
</evidence>
<dbReference type="InterPro" id="IPR008979">
    <property type="entry name" value="Galactose-bd-like_sf"/>
</dbReference>
<dbReference type="Gene3D" id="2.130.10.80">
    <property type="entry name" value="Galactose oxidase/kelch, beta-propeller"/>
    <property type="match status" value="1"/>
</dbReference>
<dbReference type="AlphaFoldDB" id="A0A563F0W8"/>
<accession>A0A563F0W8</accession>
<dbReference type="Gene3D" id="2.60.120.260">
    <property type="entry name" value="Galactose-binding domain-like"/>
    <property type="match status" value="1"/>
</dbReference>
<evidence type="ECO:0000313" key="7">
    <source>
        <dbReference type="EMBL" id="TWP53626.1"/>
    </source>
</evidence>
<dbReference type="InterPro" id="IPR000421">
    <property type="entry name" value="FA58C"/>
</dbReference>
<dbReference type="SUPFAM" id="SSF81296">
    <property type="entry name" value="E set domains"/>
    <property type="match status" value="1"/>
</dbReference>
<evidence type="ECO:0000259" key="4">
    <source>
        <dbReference type="Pfam" id="PF00754"/>
    </source>
</evidence>
<dbReference type="Proteomes" id="UP000316639">
    <property type="component" value="Unassembled WGS sequence"/>
</dbReference>
<dbReference type="InterPro" id="IPR013783">
    <property type="entry name" value="Ig-like_fold"/>
</dbReference>
<keyword evidence="3" id="KW-1133">Transmembrane helix</keyword>
<dbReference type="Pfam" id="PF00754">
    <property type="entry name" value="F5_F8_type_C"/>
    <property type="match status" value="1"/>
</dbReference>
<dbReference type="InterPro" id="IPR015202">
    <property type="entry name" value="GO-like_E_set"/>
</dbReference>
<comment type="caution">
    <text evidence="7">The sequence shown here is derived from an EMBL/GenBank/DDBJ whole genome shotgun (WGS) entry which is preliminary data.</text>
</comment>
<dbReference type="EMBL" id="VOBR01000002">
    <property type="protein sequence ID" value="TWP53626.1"/>
    <property type="molecule type" value="Genomic_DNA"/>
</dbReference>
<feature type="transmembrane region" description="Helical" evidence="3">
    <location>
        <begin position="50"/>
        <end position="72"/>
    </location>
</feature>
<dbReference type="PANTHER" id="PTHR32208">
    <property type="entry name" value="SECRETED PROTEIN-RELATED"/>
    <property type="match status" value="1"/>
</dbReference>
<feature type="domain" description="Glyoxal oxidase N-terminal" evidence="5">
    <location>
        <begin position="431"/>
        <end position="531"/>
    </location>
</feature>
<dbReference type="PANTHER" id="PTHR32208:SF68">
    <property type="entry name" value="GALACTOSE OXIDASE"/>
    <property type="match status" value="1"/>
</dbReference>
<keyword evidence="3" id="KW-0472">Membrane</keyword>
<dbReference type="SUPFAM" id="SSF49785">
    <property type="entry name" value="Galactose-binding domain-like"/>
    <property type="match status" value="1"/>
</dbReference>
<keyword evidence="1" id="KW-0732">Signal</keyword>
<dbReference type="Pfam" id="PF09118">
    <property type="entry name" value="GO-like_E_set"/>
    <property type="match status" value="1"/>
</dbReference>
<dbReference type="SUPFAM" id="SSF50965">
    <property type="entry name" value="Galactose oxidase, central domain"/>
    <property type="match status" value="1"/>
</dbReference>
<sequence length="656" mass="68329">MNVQRRLEGSSPPFSPWYNGCPTPRTTTIPRGGGVLELLRRNHFLLARRLTFVAAATCAVVLVVSVLSSGAAHHGPLPPAAMRHAPALPRTVVARDAHSITLDVHRIQVVSALVHRSRGAIGGYEIRLSADGRTWGEPVASGSQADTPRTLSFSPRAARFVRLVATSGDLPDTEFDVLGGGPVAAVNPAVAGSWGKVIGFPLVPVASVTLPGNRLLAWSAYLPGDHGDEQGYTETAVLDLTTGAVSSRKVVETGHDMFCPGTAMLGDGRLMVTGGSNSAKTSIYTPATNTWQPGPDLRIPRGYQGMTPLATGGAFVLGGSWSGAVGGKQGEVWSPNGGWRVLPGVPVEPTLTDDPGGVWRSDNHGWYLAVAGGRVFHAGPSRKMHWISTDGDGSVTDAGTRGEDAMNGNAVLYDVGKILTVGGATAYEEVSASKRAYTVDVKGAKPVTKRVGDMANARAFANSVVLPDGKVLVVGGQSFAVPFSDEKSVLVPELWDPANGKFTPMAPMAVPRNYHSVANLLPDGRVFSGGGGLCGECATNHFDGQIFSPPYLLKADGTPRARPVIVSAPPATAPGAKITVRTEKAVKAFSLVRTGASTHSVNNDQRRVPLPITSTSGTTYTLTVPADRGVALPGTYLLFALDSAGTPGVASTIQIG</sequence>
<dbReference type="OrthoDB" id="535891at2"/>